<gene>
    <name evidence="1" type="ORF">ADINL_1790</name>
</gene>
<evidence type="ECO:0000313" key="1">
    <source>
        <dbReference type="EMBL" id="KDE39750.1"/>
    </source>
</evidence>
<dbReference type="InterPro" id="IPR011330">
    <property type="entry name" value="Glyco_hydro/deAcase_b/a-brl"/>
</dbReference>
<dbReference type="PANTHER" id="PTHR30292:SF0">
    <property type="entry name" value="5-OXOPROLINASE SUBUNIT A"/>
    <property type="match status" value="1"/>
</dbReference>
<dbReference type="InterPro" id="IPR005501">
    <property type="entry name" value="LamB/YcsF/PxpA-like"/>
</dbReference>
<proteinExistence type="predicted"/>
<dbReference type="CDD" id="cd10787">
    <property type="entry name" value="LamB_YcsF_like"/>
    <property type="match status" value="1"/>
</dbReference>
<dbReference type="PANTHER" id="PTHR30292">
    <property type="entry name" value="UNCHARACTERIZED PROTEIN YBGL-RELATED"/>
    <property type="match status" value="1"/>
</dbReference>
<keyword evidence="2" id="KW-1185">Reference proteome</keyword>
<dbReference type="GO" id="GO:0005975">
    <property type="term" value="P:carbohydrate metabolic process"/>
    <property type="evidence" value="ECO:0007669"/>
    <property type="project" value="InterPro"/>
</dbReference>
<dbReference type="NCBIfam" id="NF003816">
    <property type="entry name" value="PRK05406.1-5"/>
    <property type="match status" value="1"/>
</dbReference>
<organism evidence="1 2">
    <name type="scientific">Nitrincola lacisaponensis</name>
    <dbReference type="NCBI Taxonomy" id="267850"/>
    <lineage>
        <taxon>Bacteria</taxon>
        <taxon>Pseudomonadati</taxon>
        <taxon>Pseudomonadota</taxon>
        <taxon>Gammaproteobacteria</taxon>
        <taxon>Oceanospirillales</taxon>
        <taxon>Oceanospirillaceae</taxon>
        <taxon>Nitrincola</taxon>
    </lineage>
</organism>
<dbReference type="STRING" id="267850.ADINL_1790"/>
<sequence length="246" mass="26811">MLLNADVGESFGVWSMGRDAEVMPWVDQANIACGFHASDPLTMQKTVQLALQFDVSIGAHPAYPDLLGFGRRSLSVSDAECRALIQYQVGALQAICRAEGGQVDYVKPHGALYNDMMANPALLEQVMAAVSALNQHSDTPLALMLLSRPDNQPAQQMAQQFDLPLIFEAFADRAYTADGQLMSRQQSGAVYHQPEQILAQARSLAHTRQVQTPQGMLSLQADTLCVHGDNPESVLTLQAIYQALRS</sequence>
<evidence type="ECO:0000313" key="2">
    <source>
        <dbReference type="Proteomes" id="UP000027318"/>
    </source>
</evidence>
<dbReference type="EMBL" id="JMSZ01000024">
    <property type="protein sequence ID" value="KDE39750.1"/>
    <property type="molecule type" value="Genomic_DNA"/>
</dbReference>
<dbReference type="Pfam" id="PF03746">
    <property type="entry name" value="LamB_YcsF"/>
    <property type="match status" value="1"/>
</dbReference>
<dbReference type="RefSeq" id="WP_420835596.1">
    <property type="nucleotide sequence ID" value="NZ_JMSZ01000024.1"/>
</dbReference>
<comment type="caution">
    <text evidence="1">The sequence shown here is derived from an EMBL/GenBank/DDBJ whole genome shotgun (WGS) entry which is preliminary data.</text>
</comment>
<reference evidence="1 2" key="1">
    <citation type="journal article" date="2005" name="Int. J. Syst. Evol. Microbiol.">
        <title>Nitrincola lacisaponensis gen. nov., sp. nov., a novel alkaliphilic bacterium isolated from an alkaline, saline lake.</title>
        <authorList>
            <person name="Dimitriu P.A."/>
            <person name="Shukla S.K."/>
            <person name="Conradt J."/>
            <person name="Marquez M.C."/>
            <person name="Ventosa A."/>
            <person name="Maglia A."/>
            <person name="Peyton B.M."/>
            <person name="Pinkart H.C."/>
            <person name="Mormile M.R."/>
        </authorList>
    </citation>
    <scope>NUCLEOTIDE SEQUENCE [LARGE SCALE GENOMIC DNA]</scope>
    <source>
        <strain evidence="1 2">4CA</strain>
    </source>
</reference>
<dbReference type="PATRIC" id="fig|267850.7.peg.1760"/>
<name>A0A063Y3L2_9GAMM</name>
<dbReference type="SUPFAM" id="SSF88713">
    <property type="entry name" value="Glycoside hydrolase/deacetylase"/>
    <property type="match status" value="1"/>
</dbReference>
<protein>
    <submittedName>
        <fullName evidence="1">Lactam utilization protein LamB</fullName>
    </submittedName>
</protein>
<dbReference type="NCBIfam" id="NF003814">
    <property type="entry name" value="PRK05406.1-3"/>
    <property type="match status" value="1"/>
</dbReference>
<dbReference type="Gene3D" id="3.20.20.370">
    <property type="entry name" value="Glycoside hydrolase/deacetylase"/>
    <property type="match status" value="1"/>
</dbReference>
<dbReference type="AlphaFoldDB" id="A0A063Y3L2"/>
<dbReference type="Proteomes" id="UP000027318">
    <property type="component" value="Unassembled WGS sequence"/>
</dbReference>
<accession>A0A063Y3L2</accession>